<dbReference type="STRING" id="7232.A0A484B7T9"/>
<sequence>MDGTDEKKAAATVSQSAHDEIDFTSGFETQYHKEYSPLRPKNVPPPDKRNAWYRSASTIMMIIFLALVFLLGTVMLVVMVFTASPLQVLLIVCVYVVIAALMIWIEVNSIKVR</sequence>
<dbReference type="OMA" id="GYETQYR"/>
<protein>
    <submittedName>
        <fullName evidence="3">Uncharacterized protein</fullName>
    </submittedName>
</protein>
<dbReference type="AlphaFoldDB" id="A0A484B7T9"/>
<reference evidence="3 4" key="1">
    <citation type="journal article" date="2019" name="J. Hered.">
        <title>An Improved Genome Assembly for Drosophila navojoa, the Basal Species in the mojavensis Cluster.</title>
        <authorList>
            <person name="Vanderlinde T."/>
            <person name="Dupim E.G."/>
            <person name="Nazario-Yepiz N.O."/>
            <person name="Carvalho A.B."/>
        </authorList>
    </citation>
    <scope>NUCLEOTIDE SEQUENCE [LARGE SCALE GENOMIC DNA]</scope>
    <source>
        <strain evidence="3">Navoj_Jal97</strain>
        <tissue evidence="3">Whole organism</tissue>
    </source>
</reference>
<dbReference type="EMBL" id="LSRL02000126">
    <property type="protein sequence ID" value="TDG43911.1"/>
    <property type="molecule type" value="Genomic_DNA"/>
</dbReference>
<keyword evidence="2" id="KW-1133">Transmembrane helix</keyword>
<evidence type="ECO:0000256" key="1">
    <source>
        <dbReference type="SAM" id="MobiDB-lite"/>
    </source>
</evidence>
<organism evidence="3 4">
    <name type="scientific">Drosophila navojoa</name>
    <name type="common">Fruit fly</name>
    <dbReference type="NCBI Taxonomy" id="7232"/>
    <lineage>
        <taxon>Eukaryota</taxon>
        <taxon>Metazoa</taxon>
        <taxon>Ecdysozoa</taxon>
        <taxon>Arthropoda</taxon>
        <taxon>Hexapoda</taxon>
        <taxon>Insecta</taxon>
        <taxon>Pterygota</taxon>
        <taxon>Neoptera</taxon>
        <taxon>Endopterygota</taxon>
        <taxon>Diptera</taxon>
        <taxon>Brachycera</taxon>
        <taxon>Muscomorpha</taxon>
        <taxon>Ephydroidea</taxon>
        <taxon>Drosophilidae</taxon>
        <taxon>Drosophila</taxon>
    </lineage>
</organism>
<proteinExistence type="predicted"/>
<evidence type="ECO:0000313" key="3">
    <source>
        <dbReference type="EMBL" id="TDG43911.1"/>
    </source>
</evidence>
<name>A0A484B7T9_DRONA</name>
<feature type="transmembrane region" description="Helical" evidence="2">
    <location>
        <begin position="58"/>
        <end position="82"/>
    </location>
</feature>
<feature type="region of interest" description="Disordered" evidence="1">
    <location>
        <begin position="1"/>
        <end position="22"/>
    </location>
</feature>
<keyword evidence="4" id="KW-1185">Reference proteome</keyword>
<accession>A0A484B7T9</accession>
<evidence type="ECO:0000256" key="2">
    <source>
        <dbReference type="SAM" id="Phobius"/>
    </source>
</evidence>
<dbReference type="OrthoDB" id="7981175at2759"/>
<gene>
    <name evidence="3" type="ORF">AWZ03_009661</name>
</gene>
<keyword evidence="2" id="KW-0812">Transmembrane</keyword>
<keyword evidence="2" id="KW-0472">Membrane</keyword>
<dbReference type="Proteomes" id="UP000295192">
    <property type="component" value="Unassembled WGS sequence"/>
</dbReference>
<comment type="caution">
    <text evidence="3">The sequence shown here is derived from an EMBL/GenBank/DDBJ whole genome shotgun (WGS) entry which is preliminary data.</text>
</comment>
<evidence type="ECO:0000313" key="4">
    <source>
        <dbReference type="Proteomes" id="UP000295192"/>
    </source>
</evidence>
<feature type="transmembrane region" description="Helical" evidence="2">
    <location>
        <begin position="88"/>
        <end position="107"/>
    </location>
</feature>